<evidence type="ECO:0000313" key="1">
    <source>
        <dbReference type="EMBL" id="KAJ7415407.1"/>
    </source>
</evidence>
<protein>
    <submittedName>
        <fullName evidence="1">Uncharacterized protein</fullName>
    </submittedName>
</protein>
<proteinExistence type="predicted"/>
<reference evidence="1" key="1">
    <citation type="submission" date="2019-10" db="EMBL/GenBank/DDBJ databases">
        <authorList>
            <person name="Soares A.E.R."/>
            <person name="Aleixo A."/>
            <person name="Schneider P."/>
            <person name="Miyaki C.Y."/>
            <person name="Schneider M.P."/>
            <person name="Mello C."/>
            <person name="Vasconcelos A.T.R."/>
        </authorList>
    </citation>
    <scope>NUCLEOTIDE SEQUENCE</scope>
    <source>
        <tissue evidence="1">Muscle</tissue>
    </source>
</reference>
<keyword evidence="2" id="KW-1185">Reference proteome</keyword>
<gene>
    <name evidence="1" type="ORF">WISP_78414</name>
</gene>
<comment type="caution">
    <text evidence="1">The sequence shown here is derived from an EMBL/GenBank/DDBJ whole genome shotgun (WGS) entry which is preliminary data.</text>
</comment>
<organism evidence="1 2">
    <name type="scientific">Willisornis vidua</name>
    <name type="common">Xingu scale-backed antbird</name>
    <dbReference type="NCBI Taxonomy" id="1566151"/>
    <lineage>
        <taxon>Eukaryota</taxon>
        <taxon>Metazoa</taxon>
        <taxon>Chordata</taxon>
        <taxon>Craniata</taxon>
        <taxon>Vertebrata</taxon>
        <taxon>Euteleostomi</taxon>
        <taxon>Archelosauria</taxon>
        <taxon>Archosauria</taxon>
        <taxon>Dinosauria</taxon>
        <taxon>Saurischia</taxon>
        <taxon>Theropoda</taxon>
        <taxon>Coelurosauria</taxon>
        <taxon>Aves</taxon>
        <taxon>Neognathae</taxon>
        <taxon>Neoaves</taxon>
        <taxon>Telluraves</taxon>
        <taxon>Australaves</taxon>
        <taxon>Passeriformes</taxon>
        <taxon>Thamnophilidae</taxon>
        <taxon>Willisornis</taxon>
    </lineage>
</organism>
<name>A0ABQ9D897_9PASS</name>
<evidence type="ECO:0000313" key="2">
    <source>
        <dbReference type="Proteomes" id="UP001145742"/>
    </source>
</evidence>
<accession>A0ABQ9D897</accession>
<dbReference type="Proteomes" id="UP001145742">
    <property type="component" value="Unassembled WGS sequence"/>
</dbReference>
<sequence length="98" mass="11087">MITEDTNTPDYPGLEGILSKFADDTKLGEAVDTIKGKKALQRDLNKLEGLAITNHMKFNCIGAASPWYCVRFWAPKHKKDIKLLENIQRRALKMLKGL</sequence>
<dbReference type="EMBL" id="WHWB01033950">
    <property type="protein sequence ID" value="KAJ7415407.1"/>
    <property type="molecule type" value="Genomic_DNA"/>
</dbReference>